<gene>
    <name evidence="2" type="ORF">PL2TA16_02263</name>
</gene>
<dbReference type="InterPro" id="IPR036249">
    <property type="entry name" value="Thioredoxin-like_sf"/>
</dbReference>
<keyword evidence="1" id="KW-0732">Signal</keyword>
<reference evidence="2 3" key="1">
    <citation type="submission" date="2013-07" db="EMBL/GenBank/DDBJ databases">
        <title>Draft genome sequence of Pseudoalteromonas luteoviolacea 2ta16.</title>
        <authorList>
            <person name="Allen E.E."/>
            <person name="Azam F."/>
            <person name="Podell S."/>
        </authorList>
    </citation>
    <scope>NUCLEOTIDE SEQUENCE [LARGE SCALE GENOMIC DNA]</scope>
    <source>
        <strain evidence="2 3">2ta16</strain>
    </source>
</reference>
<dbReference type="InterPro" id="IPR007332">
    <property type="entry name" value="DUF411"/>
</dbReference>
<dbReference type="Pfam" id="PF04214">
    <property type="entry name" value="DUF411"/>
    <property type="match status" value="1"/>
</dbReference>
<feature type="signal peptide" evidence="1">
    <location>
        <begin position="1"/>
        <end position="25"/>
    </location>
</feature>
<dbReference type="RefSeq" id="WP_023397132.1">
    <property type="nucleotide sequence ID" value="NZ_AUSV01000002.1"/>
</dbReference>
<sequence length="162" mass="18120">MYKFKFVALVLCLSVIFGFQSPVSATQSAERPMLKVYKTPTCGCCTKWLAHLTQFNVSHQIYDLPNLSEVKRKLGIQARYQSCHTGVSDNGYVFEGHIPAKFIKQFLSNPIENAIGLSVPAMPLGSPGMEVGKRFNPYQVLILMKDGSSKVFATVTEYKEQF</sequence>
<evidence type="ECO:0000313" key="3">
    <source>
        <dbReference type="Proteomes" id="UP000017820"/>
    </source>
</evidence>
<dbReference type="Proteomes" id="UP000017820">
    <property type="component" value="Unassembled WGS sequence"/>
</dbReference>
<evidence type="ECO:0000256" key="1">
    <source>
        <dbReference type="SAM" id="SignalP"/>
    </source>
</evidence>
<feature type="chain" id="PRO_5004718944" evidence="1">
    <location>
        <begin position="26"/>
        <end position="162"/>
    </location>
</feature>
<accession>V4I5I8</accession>
<dbReference type="AlphaFoldDB" id="V4I5I8"/>
<organism evidence="2 3">
    <name type="scientific">Pseudoalteromonas luteoviolacea (strain 2ta16)</name>
    <dbReference type="NCBI Taxonomy" id="1353533"/>
    <lineage>
        <taxon>Bacteria</taxon>
        <taxon>Pseudomonadati</taxon>
        <taxon>Pseudomonadota</taxon>
        <taxon>Gammaproteobacteria</taxon>
        <taxon>Alteromonadales</taxon>
        <taxon>Pseudoalteromonadaceae</taxon>
        <taxon>Pseudoalteromonas</taxon>
    </lineage>
</organism>
<name>V4I5I8_PSEL2</name>
<evidence type="ECO:0000313" key="2">
    <source>
        <dbReference type="EMBL" id="ESP95519.1"/>
    </source>
</evidence>
<dbReference type="SUPFAM" id="SSF52833">
    <property type="entry name" value="Thioredoxin-like"/>
    <property type="match status" value="1"/>
</dbReference>
<comment type="caution">
    <text evidence="2">The sequence shown here is derived from an EMBL/GenBank/DDBJ whole genome shotgun (WGS) entry which is preliminary data.</text>
</comment>
<dbReference type="PATRIC" id="fig|1353533.3.peg.159"/>
<dbReference type="EMBL" id="AUSV01000002">
    <property type="protein sequence ID" value="ESP95519.1"/>
    <property type="molecule type" value="Genomic_DNA"/>
</dbReference>
<protein>
    <submittedName>
        <fullName evidence="2">Putative metal-binding protein</fullName>
    </submittedName>
</protein>
<proteinExistence type="predicted"/>